<feature type="transmembrane region" description="Helical" evidence="1">
    <location>
        <begin position="40"/>
        <end position="62"/>
    </location>
</feature>
<organism evidence="2 3">
    <name type="scientific">Algibacter luteus</name>
    <dbReference type="NCBI Taxonomy" id="1178825"/>
    <lineage>
        <taxon>Bacteria</taxon>
        <taxon>Pseudomonadati</taxon>
        <taxon>Bacteroidota</taxon>
        <taxon>Flavobacteriia</taxon>
        <taxon>Flavobacteriales</taxon>
        <taxon>Flavobacteriaceae</taxon>
        <taxon>Algibacter</taxon>
    </lineage>
</organism>
<dbReference type="EMBL" id="FQYK01000003">
    <property type="protein sequence ID" value="SHI70184.1"/>
    <property type="molecule type" value="Genomic_DNA"/>
</dbReference>
<feature type="transmembrane region" description="Helical" evidence="1">
    <location>
        <begin position="389"/>
        <end position="408"/>
    </location>
</feature>
<feature type="transmembrane region" description="Helical" evidence="1">
    <location>
        <begin position="111"/>
        <end position="132"/>
    </location>
</feature>
<dbReference type="STRING" id="1178825.SAMN05216261_1444"/>
<evidence type="ECO:0000313" key="3">
    <source>
        <dbReference type="Proteomes" id="UP000184396"/>
    </source>
</evidence>
<keyword evidence="3" id="KW-1185">Reference proteome</keyword>
<keyword evidence="1" id="KW-0472">Membrane</keyword>
<keyword evidence="1" id="KW-1133">Transmembrane helix</keyword>
<sequence length="422" mass="48996">MDYKSLFKIEILFKVLSKGVGFGKSLILLFLFGFTKALDSYYLALSLTGIILSIPVVFELLFMGELKDKIEGNKLESLQNLGLQFLTIAATCSLLSIIAVCFFYQDDVLSNVIILLIWAFFFNLNSFIILVLRIKQQYKAIGWYFFFFPLIISVVLFLSYYGFNFKNSIIASLSMLVSEIILILFLKSKVRSRLFIAEKIKLKFVFNKKRLSQIIKSFSLISAVYIIDVTDKSFSYNLEGGYTTVLIYGSLVPLMVRQALDFKSVFYHRLQYSYSIKSDLKIFYKTLKWLFYIIAPIMLGLYIVVQFIELSLVNKFIDITNNQFNDLIQVVNVYILILPIYIIWDMMYRIYYKNDYLNSLFLIMLIGVVLNYVLNYIFVNVLFMKTSGIALSTFIVLSLYCSYSFGLLKIKETNELKKIGNQ</sequence>
<evidence type="ECO:0000256" key="1">
    <source>
        <dbReference type="SAM" id="Phobius"/>
    </source>
</evidence>
<protein>
    <submittedName>
        <fullName evidence="2">Peptidoglycan biosynthesis protein MviN/MurJ, putative lipid II flippase</fullName>
    </submittedName>
</protein>
<name>A0A1M6DAC5_9FLAO</name>
<proteinExistence type="predicted"/>
<gene>
    <name evidence="2" type="ORF">SAMN05216261_1444</name>
</gene>
<dbReference type="OrthoDB" id="10020063at2"/>
<dbReference type="Proteomes" id="UP000184396">
    <property type="component" value="Unassembled WGS sequence"/>
</dbReference>
<dbReference type="AlphaFoldDB" id="A0A1M6DAC5"/>
<feature type="transmembrane region" description="Helical" evidence="1">
    <location>
        <begin position="328"/>
        <end position="348"/>
    </location>
</feature>
<feature type="transmembrane region" description="Helical" evidence="1">
    <location>
        <begin position="169"/>
        <end position="190"/>
    </location>
</feature>
<evidence type="ECO:0000313" key="2">
    <source>
        <dbReference type="EMBL" id="SHI70184.1"/>
    </source>
</evidence>
<feature type="transmembrane region" description="Helical" evidence="1">
    <location>
        <begin position="83"/>
        <end position="105"/>
    </location>
</feature>
<accession>A0A1M6DAC5</accession>
<feature type="transmembrane region" description="Helical" evidence="1">
    <location>
        <begin position="289"/>
        <end position="308"/>
    </location>
</feature>
<feature type="transmembrane region" description="Helical" evidence="1">
    <location>
        <begin position="360"/>
        <end position="383"/>
    </location>
</feature>
<reference evidence="2 3" key="1">
    <citation type="submission" date="2016-11" db="EMBL/GenBank/DDBJ databases">
        <authorList>
            <person name="Jaros S."/>
            <person name="Januszkiewicz K."/>
            <person name="Wedrychowicz H."/>
        </authorList>
    </citation>
    <scope>NUCLEOTIDE SEQUENCE [LARGE SCALE GENOMIC DNA]</scope>
    <source>
        <strain evidence="2 3">CGMCC 1.12213</strain>
    </source>
</reference>
<dbReference type="RefSeq" id="WP_019388010.1">
    <property type="nucleotide sequence ID" value="NZ_ALIH01000009.1"/>
</dbReference>
<feature type="transmembrane region" description="Helical" evidence="1">
    <location>
        <begin position="12"/>
        <end position="34"/>
    </location>
</feature>
<dbReference type="eggNOG" id="COG0728">
    <property type="taxonomic scope" value="Bacteria"/>
</dbReference>
<keyword evidence="1" id="KW-0812">Transmembrane</keyword>
<feature type="transmembrane region" description="Helical" evidence="1">
    <location>
        <begin position="144"/>
        <end position="163"/>
    </location>
</feature>